<sequence>MRWQLSKDKEQVHFLLHGIVLFGSRGDIFLFSYGHRTNFLCFLYLSWCYDRWPLAYRYMVEEK</sequence>
<organism evidence="2 3">
    <name type="scientific">Rosa chinensis</name>
    <name type="common">China rose</name>
    <dbReference type="NCBI Taxonomy" id="74649"/>
    <lineage>
        <taxon>Eukaryota</taxon>
        <taxon>Viridiplantae</taxon>
        <taxon>Streptophyta</taxon>
        <taxon>Embryophyta</taxon>
        <taxon>Tracheophyta</taxon>
        <taxon>Spermatophyta</taxon>
        <taxon>Magnoliopsida</taxon>
        <taxon>eudicotyledons</taxon>
        <taxon>Gunneridae</taxon>
        <taxon>Pentapetalae</taxon>
        <taxon>rosids</taxon>
        <taxon>fabids</taxon>
        <taxon>Rosales</taxon>
        <taxon>Rosaceae</taxon>
        <taxon>Rosoideae</taxon>
        <taxon>Rosoideae incertae sedis</taxon>
        <taxon>Rosa</taxon>
    </lineage>
</organism>
<reference evidence="2 3" key="1">
    <citation type="journal article" date="2018" name="Nat. Genet.">
        <title>The Rosa genome provides new insights in the design of modern roses.</title>
        <authorList>
            <person name="Bendahmane M."/>
        </authorList>
    </citation>
    <scope>NUCLEOTIDE SEQUENCE [LARGE SCALE GENOMIC DNA]</scope>
    <source>
        <strain evidence="3">cv. Old Blush</strain>
    </source>
</reference>
<evidence type="ECO:0000256" key="1">
    <source>
        <dbReference type="SAM" id="Phobius"/>
    </source>
</evidence>
<keyword evidence="3" id="KW-1185">Reference proteome</keyword>
<keyword evidence="1" id="KW-1133">Transmembrane helix</keyword>
<dbReference type="EMBL" id="PDCK01000039">
    <property type="protein sequence ID" value="PRQ56530.1"/>
    <property type="molecule type" value="Genomic_DNA"/>
</dbReference>
<evidence type="ECO:0000313" key="2">
    <source>
        <dbReference type="EMBL" id="PRQ56530.1"/>
    </source>
</evidence>
<protein>
    <submittedName>
        <fullName evidence="2">Uncharacterized protein</fullName>
    </submittedName>
</protein>
<dbReference type="AlphaFoldDB" id="A0A2P6SCX7"/>
<evidence type="ECO:0000313" key="3">
    <source>
        <dbReference type="Proteomes" id="UP000238479"/>
    </source>
</evidence>
<comment type="caution">
    <text evidence="2">The sequence shown here is derived from an EMBL/GenBank/DDBJ whole genome shotgun (WGS) entry which is preliminary data.</text>
</comment>
<accession>A0A2P6SCX7</accession>
<keyword evidence="1" id="KW-0812">Transmembrane</keyword>
<feature type="transmembrane region" description="Helical" evidence="1">
    <location>
        <begin position="12"/>
        <end position="33"/>
    </location>
</feature>
<dbReference type="Proteomes" id="UP000238479">
    <property type="component" value="Chromosome 1"/>
</dbReference>
<proteinExistence type="predicted"/>
<gene>
    <name evidence="2" type="ORF">RchiOBHm_Chr1g0337401</name>
</gene>
<name>A0A2P6SCX7_ROSCH</name>
<dbReference type="Gramene" id="PRQ56530">
    <property type="protein sequence ID" value="PRQ56530"/>
    <property type="gene ID" value="RchiOBHm_Chr1g0337401"/>
</dbReference>
<keyword evidence="1" id="KW-0472">Membrane</keyword>